<gene>
    <name evidence="2" type="ORF">I3842_10G162400</name>
</gene>
<evidence type="ECO:0000313" key="3">
    <source>
        <dbReference type="Proteomes" id="UP000811246"/>
    </source>
</evidence>
<feature type="repeat" description="PPR" evidence="1">
    <location>
        <begin position="270"/>
        <end position="304"/>
    </location>
</feature>
<protein>
    <recommendedName>
        <fullName evidence="4">Pentatricopeptide repeat-containing protein</fullName>
    </recommendedName>
</protein>
<feature type="repeat" description="PPR" evidence="1">
    <location>
        <begin position="201"/>
        <end position="235"/>
    </location>
</feature>
<accession>A0A922E009</accession>
<dbReference type="Proteomes" id="UP000811246">
    <property type="component" value="Chromosome 10"/>
</dbReference>
<dbReference type="NCBIfam" id="TIGR00756">
    <property type="entry name" value="PPR"/>
    <property type="match status" value="8"/>
</dbReference>
<feature type="repeat" description="PPR" evidence="1">
    <location>
        <begin position="236"/>
        <end position="266"/>
    </location>
</feature>
<evidence type="ECO:0000256" key="1">
    <source>
        <dbReference type="PROSITE-ProRule" id="PRU00708"/>
    </source>
</evidence>
<comment type="caution">
    <text evidence="2">The sequence shown here is derived from an EMBL/GenBank/DDBJ whole genome shotgun (WGS) entry which is preliminary data.</text>
</comment>
<dbReference type="PROSITE" id="PS51375">
    <property type="entry name" value="PPR"/>
    <property type="match status" value="8"/>
</dbReference>
<dbReference type="AlphaFoldDB" id="A0A922E009"/>
<feature type="repeat" description="PPR" evidence="1">
    <location>
        <begin position="340"/>
        <end position="374"/>
    </location>
</feature>
<feature type="repeat" description="PPR" evidence="1">
    <location>
        <begin position="415"/>
        <end position="449"/>
    </location>
</feature>
<dbReference type="PANTHER" id="PTHR45613">
    <property type="entry name" value="PENTATRICOPEPTIDE REPEAT-CONTAINING PROTEIN"/>
    <property type="match status" value="1"/>
</dbReference>
<dbReference type="Pfam" id="PF13041">
    <property type="entry name" value="PPR_2"/>
    <property type="match status" value="3"/>
</dbReference>
<reference evidence="2" key="1">
    <citation type="submission" date="2021-01" db="EMBL/GenBank/DDBJ databases">
        <authorList>
            <person name="Lovell J.T."/>
            <person name="Bentley N."/>
            <person name="Bhattarai G."/>
            <person name="Jenkins J.W."/>
            <person name="Sreedasyam A."/>
            <person name="Alarcon Y."/>
            <person name="Bock C."/>
            <person name="Boston L."/>
            <person name="Carlson J."/>
            <person name="Cervantes K."/>
            <person name="Clermont K."/>
            <person name="Krom N."/>
            <person name="Kubenka K."/>
            <person name="Mamidi S."/>
            <person name="Mattison C."/>
            <person name="Monteros M."/>
            <person name="Pisani C."/>
            <person name="Plott C."/>
            <person name="Rajasekar S."/>
            <person name="Rhein H.S."/>
            <person name="Rohla C."/>
            <person name="Song M."/>
            <person name="Hilaire R.S."/>
            <person name="Shu S."/>
            <person name="Wells L."/>
            <person name="Wang X."/>
            <person name="Webber J."/>
            <person name="Heerema R.J."/>
            <person name="Klein P."/>
            <person name="Conner P."/>
            <person name="Grauke L."/>
            <person name="Grimwood J."/>
            <person name="Schmutz J."/>
            <person name="Randall J.J."/>
        </authorList>
    </citation>
    <scope>NUCLEOTIDE SEQUENCE</scope>
    <source>
        <tissue evidence="2">Leaf</tissue>
    </source>
</reference>
<feature type="repeat" description="PPR" evidence="1">
    <location>
        <begin position="305"/>
        <end position="339"/>
    </location>
</feature>
<evidence type="ECO:0008006" key="4">
    <source>
        <dbReference type="Google" id="ProtNLM"/>
    </source>
</evidence>
<dbReference type="Pfam" id="PF12854">
    <property type="entry name" value="PPR_1"/>
    <property type="match status" value="2"/>
</dbReference>
<dbReference type="InterPro" id="IPR002885">
    <property type="entry name" value="PPR_rpt"/>
</dbReference>
<sequence>MMAALCPSPSGLLQSPVQSALPNCPFFFGICRSHNQKAPQGNFIVAALSLSSSNPAELPRLHTIHLLHDHYRFLPRKLSHLIYVNRNHLVDPRTRSFQVPDFVGTTRSLPTKERTEFLTAYIKDTEFRTISDFNDLLMALFTAEEPDLALELFSGLSSYASIEPDSWTFSIVSRCYCKKNHLDEAQRVLNHMVEERGFHPDVATITMLINGFCKRGKLQRAFELLHFMGRIGCEPTVRTYNCLLKGMCYVGRVEEAFEMLIKIKESMKPDIYTYTAVMDGFCKVGRSDEAMELLDEAEEMGLTPNVVSYNTLFQGYCKEGRPLEGIGVLKQMKQRNCMPDYISYSTLLHGLLKWGKIRSALRTYKEMVGDGFEVDERMMNTFLRRLCRRSWKEKEMLEDAYQVFEKMKKRFYVIDLSTYSLMIQALCTGEKIEQALDNLHDMIRMGHSPPTLTFNSIIRALCAGGRVDEALLVLSLMDEGRRMPNRISYNLLIEELNRRKWLLGACKIYGMALKRGVIPNRKPQTRRNVSM</sequence>
<dbReference type="PANTHER" id="PTHR45613:SF9">
    <property type="entry name" value="MITOCHONDRIAL GROUP I INTRON SPLICING FACTOR CCM1"/>
    <property type="match status" value="1"/>
</dbReference>
<feature type="repeat" description="PPR" evidence="1">
    <location>
        <begin position="165"/>
        <end position="200"/>
    </location>
</feature>
<evidence type="ECO:0000313" key="2">
    <source>
        <dbReference type="EMBL" id="KAG6693300.1"/>
    </source>
</evidence>
<proteinExistence type="predicted"/>
<dbReference type="EMBL" id="CM031834">
    <property type="protein sequence ID" value="KAG6693300.1"/>
    <property type="molecule type" value="Genomic_DNA"/>
</dbReference>
<organism evidence="2 3">
    <name type="scientific">Carya illinoinensis</name>
    <name type="common">Pecan</name>
    <dbReference type="NCBI Taxonomy" id="32201"/>
    <lineage>
        <taxon>Eukaryota</taxon>
        <taxon>Viridiplantae</taxon>
        <taxon>Streptophyta</taxon>
        <taxon>Embryophyta</taxon>
        <taxon>Tracheophyta</taxon>
        <taxon>Spermatophyta</taxon>
        <taxon>Magnoliopsida</taxon>
        <taxon>eudicotyledons</taxon>
        <taxon>Gunneridae</taxon>
        <taxon>Pentapetalae</taxon>
        <taxon>rosids</taxon>
        <taxon>fabids</taxon>
        <taxon>Fagales</taxon>
        <taxon>Juglandaceae</taxon>
        <taxon>Carya</taxon>
    </lineage>
</organism>
<feature type="repeat" description="PPR" evidence="1">
    <location>
        <begin position="450"/>
        <end position="484"/>
    </location>
</feature>
<name>A0A922E009_CARIL</name>